<evidence type="ECO:0000256" key="10">
    <source>
        <dbReference type="ARBA" id="ARBA00023237"/>
    </source>
</evidence>
<name>A0AA86L3B9_9SPHN</name>
<dbReference type="KEGG" id="sgi:SGRAN_1433"/>
<feature type="domain" description="TonB-dependent receptor plug" evidence="13">
    <location>
        <begin position="46"/>
        <end position="153"/>
    </location>
</feature>
<dbReference type="AlphaFoldDB" id="A0AA86L3B9"/>
<comment type="similarity">
    <text evidence="11">Belongs to the TonB-dependent receptor family.</text>
</comment>
<dbReference type="RefSeq" id="WP_311880689.1">
    <property type="nucleotide sequence ID" value="NZ_CP012199.1"/>
</dbReference>
<reference evidence="14 15" key="1">
    <citation type="journal article" date="2016" name="BMC Genomics">
        <title>Genomic analysis of the nitrate-respiring Sphingopyxis granuli (formerly Sphingomonas macrogoltabida) strain TFA.</title>
        <authorList>
            <person name="Garcia-Romero I."/>
            <person name="Perez-Pulido A.J."/>
            <person name="Gonzalez-Flores Y.E."/>
            <person name="Reyes-Ramirez F."/>
            <person name="Santero E."/>
            <person name="Floriano B."/>
        </authorList>
    </citation>
    <scope>NUCLEOTIDE SEQUENCE [LARGE SCALE GENOMIC DNA]</scope>
    <source>
        <strain evidence="14 15">TFA</strain>
    </source>
</reference>
<evidence type="ECO:0000256" key="6">
    <source>
        <dbReference type="ARBA" id="ARBA00023004"/>
    </source>
</evidence>
<keyword evidence="12" id="KW-0732">Signal</keyword>
<evidence type="ECO:0000256" key="11">
    <source>
        <dbReference type="PROSITE-ProRule" id="PRU01360"/>
    </source>
</evidence>
<feature type="signal peptide" evidence="12">
    <location>
        <begin position="1"/>
        <end position="22"/>
    </location>
</feature>
<keyword evidence="2 11" id="KW-0813">Transport</keyword>
<evidence type="ECO:0000313" key="14">
    <source>
        <dbReference type="EMBL" id="AMG73822.1"/>
    </source>
</evidence>
<evidence type="ECO:0000256" key="9">
    <source>
        <dbReference type="ARBA" id="ARBA00023136"/>
    </source>
</evidence>
<evidence type="ECO:0000256" key="5">
    <source>
        <dbReference type="ARBA" id="ARBA00022692"/>
    </source>
</evidence>
<evidence type="ECO:0000256" key="8">
    <source>
        <dbReference type="ARBA" id="ARBA00023077"/>
    </source>
</evidence>
<comment type="subcellular location">
    <subcellularLocation>
        <location evidence="1 11">Cell outer membrane</location>
        <topology evidence="1 11">Multi-pass membrane protein</topology>
    </subcellularLocation>
</comment>
<organism evidence="14 15">
    <name type="scientific">Sphingopyxis granuli</name>
    <dbReference type="NCBI Taxonomy" id="267128"/>
    <lineage>
        <taxon>Bacteria</taxon>
        <taxon>Pseudomonadati</taxon>
        <taxon>Pseudomonadota</taxon>
        <taxon>Alphaproteobacteria</taxon>
        <taxon>Sphingomonadales</taxon>
        <taxon>Sphingomonadaceae</taxon>
        <taxon>Sphingopyxis</taxon>
    </lineage>
</organism>
<keyword evidence="14" id="KW-0675">Receptor</keyword>
<keyword evidence="15" id="KW-1185">Reference proteome</keyword>
<evidence type="ECO:0000256" key="7">
    <source>
        <dbReference type="ARBA" id="ARBA00023065"/>
    </source>
</evidence>
<accession>A0AA86L3B9</accession>
<dbReference type="GO" id="GO:0006826">
    <property type="term" value="P:iron ion transport"/>
    <property type="evidence" value="ECO:0007669"/>
    <property type="project" value="UniProtKB-KW"/>
</dbReference>
<sequence>MKFNALIGTSILAMTVATPAYAQSGSTTDAFGGEIVVTAQRQSERLQDVPIAVSAFSSEALEKQQIDNASDLQLTLPNVTFSKGNFTGSSFTIRGIGDLCVGSSCDSATAIHVNGSPLFQTRIFETEYFDLERVEVLRGPQGTLFGRNATSGVVNFVTAKPKVGQFQASADGEYGNFDAWKVKGMVNIPLGDTLALRAAGFYLKRDGYTKNLFDDSRIDGRDMYAVRGSIRWEPSPDTTLDLMGYYFREKDDRLRIQKQFCQRDPTGILGCLNNRRDAEKVNGNSTFPSVLGSREVFALNGISPLLGLGTGSLYGPDANAGAIEPADVRTVNTDFTPEYFTDEIQAQAHFEHNFGAIRLGLTGIYQRTRVDSRQDYNLDVANRATIQPGLNALAFLAANGIPTGLPAPLPAFAPGSAAYFAPIAAALIPDGPTGKLCTSNTNPNGLGVFGGDAVCGDNALAFDRSVGKTESWSGEAIISSDFDGPFNFLLGGIYAKSKSTNVDYYVNAFSIDYFASLEVVPVFWTGC</sequence>
<evidence type="ECO:0000256" key="1">
    <source>
        <dbReference type="ARBA" id="ARBA00004571"/>
    </source>
</evidence>
<protein>
    <submittedName>
        <fullName evidence="14">TonB-dependent receptor</fullName>
    </submittedName>
</protein>
<keyword evidence="9 11" id="KW-0472">Membrane</keyword>
<evidence type="ECO:0000256" key="12">
    <source>
        <dbReference type="SAM" id="SignalP"/>
    </source>
</evidence>
<gene>
    <name evidence="14" type="ORF">SGRAN_1433</name>
</gene>
<dbReference type="Pfam" id="PF07715">
    <property type="entry name" value="Plug"/>
    <property type="match status" value="1"/>
</dbReference>
<evidence type="ECO:0000256" key="3">
    <source>
        <dbReference type="ARBA" id="ARBA00022452"/>
    </source>
</evidence>
<dbReference type="InterPro" id="IPR039426">
    <property type="entry name" value="TonB-dep_rcpt-like"/>
</dbReference>
<dbReference type="PANTHER" id="PTHR32552:SF81">
    <property type="entry name" value="TONB-DEPENDENT OUTER MEMBRANE RECEPTOR"/>
    <property type="match status" value="1"/>
</dbReference>
<dbReference type="Proteomes" id="UP000058599">
    <property type="component" value="Chromosome"/>
</dbReference>
<keyword evidence="3 11" id="KW-1134">Transmembrane beta strand</keyword>
<dbReference type="InterPro" id="IPR036942">
    <property type="entry name" value="Beta-barrel_TonB_sf"/>
</dbReference>
<keyword evidence="5 11" id="KW-0812">Transmembrane</keyword>
<evidence type="ECO:0000259" key="13">
    <source>
        <dbReference type="Pfam" id="PF07715"/>
    </source>
</evidence>
<dbReference type="PROSITE" id="PS52016">
    <property type="entry name" value="TONB_DEPENDENT_REC_3"/>
    <property type="match status" value="1"/>
</dbReference>
<dbReference type="Gene3D" id="2.40.170.20">
    <property type="entry name" value="TonB-dependent receptor, beta-barrel domain"/>
    <property type="match status" value="1"/>
</dbReference>
<dbReference type="EMBL" id="CP012199">
    <property type="protein sequence ID" value="AMG73822.1"/>
    <property type="molecule type" value="Genomic_DNA"/>
</dbReference>
<keyword evidence="6" id="KW-0408">Iron</keyword>
<dbReference type="InterPro" id="IPR012910">
    <property type="entry name" value="Plug_dom"/>
</dbReference>
<dbReference type="SUPFAM" id="SSF56935">
    <property type="entry name" value="Porins"/>
    <property type="match status" value="1"/>
</dbReference>
<evidence type="ECO:0000256" key="4">
    <source>
        <dbReference type="ARBA" id="ARBA00022496"/>
    </source>
</evidence>
<evidence type="ECO:0000313" key="15">
    <source>
        <dbReference type="Proteomes" id="UP000058599"/>
    </source>
</evidence>
<dbReference type="GO" id="GO:0009279">
    <property type="term" value="C:cell outer membrane"/>
    <property type="evidence" value="ECO:0007669"/>
    <property type="project" value="UniProtKB-SubCell"/>
</dbReference>
<keyword evidence="4" id="KW-0410">Iron transport</keyword>
<keyword evidence="8" id="KW-0798">TonB box</keyword>
<keyword evidence="10 11" id="KW-0998">Cell outer membrane</keyword>
<dbReference type="PANTHER" id="PTHR32552">
    <property type="entry name" value="FERRICHROME IRON RECEPTOR-RELATED"/>
    <property type="match status" value="1"/>
</dbReference>
<proteinExistence type="inferred from homology"/>
<evidence type="ECO:0000256" key="2">
    <source>
        <dbReference type="ARBA" id="ARBA00022448"/>
    </source>
</evidence>
<keyword evidence="7" id="KW-0406">Ion transport</keyword>
<feature type="chain" id="PRO_5041689660" evidence="12">
    <location>
        <begin position="23"/>
        <end position="527"/>
    </location>
</feature>